<organism evidence="2 3">
    <name type="scientific">Caligus rogercresseyi</name>
    <name type="common">Sea louse</name>
    <dbReference type="NCBI Taxonomy" id="217165"/>
    <lineage>
        <taxon>Eukaryota</taxon>
        <taxon>Metazoa</taxon>
        <taxon>Ecdysozoa</taxon>
        <taxon>Arthropoda</taxon>
        <taxon>Crustacea</taxon>
        <taxon>Multicrustacea</taxon>
        <taxon>Hexanauplia</taxon>
        <taxon>Copepoda</taxon>
        <taxon>Siphonostomatoida</taxon>
        <taxon>Caligidae</taxon>
        <taxon>Caligus</taxon>
    </lineage>
</organism>
<feature type="region of interest" description="Disordered" evidence="1">
    <location>
        <begin position="66"/>
        <end position="110"/>
    </location>
</feature>
<protein>
    <submittedName>
        <fullName evidence="2">Uncharacterized protein</fullName>
    </submittedName>
</protein>
<feature type="region of interest" description="Disordered" evidence="1">
    <location>
        <begin position="127"/>
        <end position="154"/>
    </location>
</feature>
<dbReference type="AlphaFoldDB" id="A0A7T8K9B8"/>
<proteinExistence type="predicted"/>
<keyword evidence="3" id="KW-1185">Reference proteome</keyword>
<sequence>IGRPENIPWYLPMGNHIRAIHFSGRIKQCSKCYMFGHFHTACENRAKSPSEYRRWLFRRINRKDKEGNSLPITSNFEDVKERNKNSRETAESSEIAKEEPIKQHEKEDNGVIIQEEIVKSTNTLVKESKTQETTVEDEAISENVEKDINVHRKE</sequence>
<dbReference type="Proteomes" id="UP000595437">
    <property type="component" value="Chromosome 7"/>
</dbReference>
<name>A0A7T8K9B8_CALRO</name>
<evidence type="ECO:0000313" key="2">
    <source>
        <dbReference type="EMBL" id="QQP50006.1"/>
    </source>
</evidence>
<evidence type="ECO:0000256" key="1">
    <source>
        <dbReference type="SAM" id="MobiDB-lite"/>
    </source>
</evidence>
<accession>A0A7T8K9B8</accession>
<gene>
    <name evidence="2" type="ORF">FKW44_010855</name>
</gene>
<feature type="compositionally biased region" description="Basic and acidic residues" evidence="1">
    <location>
        <begin position="143"/>
        <end position="154"/>
    </location>
</feature>
<feature type="non-terminal residue" evidence="2">
    <location>
        <position position="1"/>
    </location>
</feature>
<feature type="non-terminal residue" evidence="2">
    <location>
        <position position="154"/>
    </location>
</feature>
<dbReference type="EMBL" id="CP045896">
    <property type="protein sequence ID" value="QQP50006.1"/>
    <property type="molecule type" value="Genomic_DNA"/>
</dbReference>
<reference evidence="3" key="1">
    <citation type="submission" date="2021-01" db="EMBL/GenBank/DDBJ databases">
        <title>Caligus Genome Assembly.</title>
        <authorList>
            <person name="Gallardo-Escarate C."/>
        </authorList>
    </citation>
    <scope>NUCLEOTIDE SEQUENCE [LARGE SCALE GENOMIC DNA]</scope>
</reference>
<evidence type="ECO:0000313" key="3">
    <source>
        <dbReference type="Proteomes" id="UP000595437"/>
    </source>
</evidence>
<feature type="compositionally biased region" description="Basic and acidic residues" evidence="1">
    <location>
        <begin position="77"/>
        <end position="109"/>
    </location>
</feature>